<proteinExistence type="inferred from homology"/>
<evidence type="ECO:0000256" key="1">
    <source>
        <dbReference type="ARBA" id="ARBA00004229"/>
    </source>
</evidence>
<dbReference type="InterPro" id="IPR002921">
    <property type="entry name" value="Fungal_lipase-type"/>
</dbReference>
<organism evidence="11 12">
    <name type="scientific">Ceratodon purpureus</name>
    <name type="common">Fire moss</name>
    <name type="synonym">Dicranum purpureum</name>
    <dbReference type="NCBI Taxonomy" id="3225"/>
    <lineage>
        <taxon>Eukaryota</taxon>
        <taxon>Viridiplantae</taxon>
        <taxon>Streptophyta</taxon>
        <taxon>Embryophyta</taxon>
        <taxon>Bryophyta</taxon>
        <taxon>Bryophytina</taxon>
        <taxon>Bryopsida</taxon>
        <taxon>Dicranidae</taxon>
        <taxon>Pseudoditrichales</taxon>
        <taxon>Ditrichaceae</taxon>
        <taxon>Ceratodon</taxon>
    </lineage>
</organism>
<dbReference type="EMBL" id="CM026421">
    <property type="protein sequence ID" value="KAG0591071.1"/>
    <property type="molecule type" value="Genomic_DNA"/>
</dbReference>
<dbReference type="GO" id="GO:0008970">
    <property type="term" value="F:phospholipase A1 activity"/>
    <property type="evidence" value="ECO:0007669"/>
    <property type="project" value="UniProtKB-ARBA"/>
</dbReference>
<evidence type="ECO:0000256" key="3">
    <source>
        <dbReference type="ARBA" id="ARBA00022528"/>
    </source>
</evidence>
<evidence type="ECO:0000259" key="10">
    <source>
        <dbReference type="Pfam" id="PF01764"/>
    </source>
</evidence>
<evidence type="ECO:0000256" key="6">
    <source>
        <dbReference type="ARBA" id="ARBA00022946"/>
    </source>
</evidence>
<accession>A0A8T0J8J5</accession>
<dbReference type="AlphaFoldDB" id="A0A8T0J8J5"/>
<dbReference type="Pfam" id="PF01764">
    <property type="entry name" value="Lipase_3"/>
    <property type="match status" value="1"/>
</dbReference>
<feature type="domain" description="Fungal lipase-type" evidence="10">
    <location>
        <begin position="369"/>
        <end position="531"/>
    </location>
</feature>
<dbReference type="FunFam" id="3.40.50.1820:FF:000065">
    <property type="entry name" value="Phospholipase A1-II 3"/>
    <property type="match status" value="1"/>
</dbReference>
<gene>
    <name evidence="11" type="ORF">KC19_1G147000</name>
</gene>
<dbReference type="GO" id="GO:0016042">
    <property type="term" value="P:lipid catabolic process"/>
    <property type="evidence" value="ECO:0007669"/>
    <property type="project" value="UniProtKB-KW"/>
</dbReference>
<feature type="compositionally biased region" description="Basic and acidic residues" evidence="9">
    <location>
        <begin position="112"/>
        <end position="126"/>
    </location>
</feature>
<dbReference type="Gene3D" id="3.40.50.1820">
    <property type="entry name" value="alpha/beta hydrolase"/>
    <property type="match status" value="1"/>
</dbReference>
<comment type="subcellular location">
    <subcellularLocation>
        <location evidence="1">Plastid</location>
        <location evidence="1">Chloroplast</location>
    </subcellularLocation>
</comment>
<comment type="caution">
    <text evidence="11">The sequence shown here is derived from an EMBL/GenBank/DDBJ whole genome shotgun (WGS) entry which is preliminary data.</text>
</comment>
<sequence length="654" mass="74353">MVHTLAAVMPISQEDVGNVSPSIQECLSFDGVQADGSSVTKAGFTTHRRYHSLDRSGIKMERSSNSVNGLRKTMSGSLNPDWMRGEDSDYYLKNSRHGKDKSRSLSSFDTISGRKEKSAAKERKLEIIGAGRFEQTGTRKGLPSLRGRSAGEARQTQRNRSDVKSESSGSHRIETPTTSSDFATWVSSSRHLEFVSSNGYNSMSRSLHLASLIVLTSYRLRSFSAQDASSREQLGHLESCKAPLSSRWREIQGANNWRCLLDPLDLDLRKEILRYGDFATLTYDNFESETRSKYAGSARFPKQKMFEKLHKQDTGYQVTRYLYATCENPLPRALQFSESWDVESNWMGYVAVATELQEIERLGRRDILVAWRGTVRTIEWLVDAEIQMVPITFAEGKSKLTKMCPKVEKGFWSLYTSKRSKSQFNKKSASEQVIAELTRLLTLYKGENLSITLTGHSLGGALSILTAYEIASRGLNKRQTSSGADETIPVTVFTYGSPSVGNAVFRKKFEEMNLKALRVVEVHDLVPKTMTNFYFPWMVDSYKHVGVELRVDHARSPYLKRTRDPKDCHNMESYLHLVDGHQGLKSNRSFELVTGRDYALVNKYADLLQERYCIPPSWWQVENKGLELTAEGRWVEPERTWEDTPSLLNRERYI</sequence>
<comment type="similarity">
    <text evidence="2">Belongs to the AB hydrolase superfamily. Lipase family.</text>
</comment>
<protein>
    <recommendedName>
        <fullName evidence="10">Fungal lipase-type domain-containing protein</fullName>
    </recommendedName>
</protein>
<keyword evidence="5" id="KW-0378">Hydrolase</keyword>
<evidence type="ECO:0000256" key="9">
    <source>
        <dbReference type="SAM" id="MobiDB-lite"/>
    </source>
</evidence>
<feature type="compositionally biased region" description="Basic and acidic residues" evidence="9">
    <location>
        <begin position="159"/>
        <end position="174"/>
    </location>
</feature>
<reference evidence="11" key="1">
    <citation type="submission" date="2020-06" db="EMBL/GenBank/DDBJ databases">
        <title>WGS assembly of Ceratodon purpureus strain R40.</title>
        <authorList>
            <person name="Carey S.B."/>
            <person name="Jenkins J."/>
            <person name="Shu S."/>
            <person name="Lovell J.T."/>
            <person name="Sreedasyam A."/>
            <person name="Maumus F."/>
            <person name="Tiley G.P."/>
            <person name="Fernandez-Pozo N."/>
            <person name="Barry K."/>
            <person name="Chen C."/>
            <person name="Wang M."/>
            <person name="Lipzen A."/>
            <person name="Daum C."/>
            <person name="Saski C.A."/>
            <person name="Payton A.C."/>
            <person name="Mcbreen J.C."/>
            <person name="Conrad R.E."/>
            <person name="Kollar L.M."/>
            <person name="Olsson S."/>
            <person name="Huttunen S."/>
            <person name="Landis J.B."/>
            <person name="Wickett N.J."/>
            <person name="Johnson M.G."/>
            <person name="Rensing S.A."/>
            <person name="Grimwood J."/>
            <person name="Schmutz J."/>
            <person name="Mcdaniel S.F."/>
        </authorList>
    </citation>
    <scope>NUCLEOTIDE SEQUENCE</scope>
    <source>
        <strain evidence="11">R40</strain>
    </source>
</reference>
<dbReference type="PANTHER" id="PTHR31403">
    <property type="entry name" value="PHOSPHOLIPASE A1-IBETA2, CHLOROPLASTIC"/>
    <property type="match status" value="1"/>
</dbReference>
<dbReference type="Proteomes" id="UP000822688">
    <property type="component" value="Chromosome 1"/>
</dbReference>
<evidence type="ECO:0000256" key="5">
    <source>
        <dbReference type="ARBA" id="ARBA00022801"/>
    </source>
</evidence>
<evidence type="ECO:0000256" key="4">
    <source>
        <dbReference type="ARBA" id="ARBA00022640"/>
    </source>
</evidence>
<evidence type="ECO:0000256" key="8">
    <source>
        <dbReference type="ARBA" id="ARBA00023098"/>
    </source>
</evidence>
<keyword evidence="8" id="KW-0443">Lipid metabolism</keyword>
<evidence type="ECO:0000313" key="11">
    <source>
        <dbReference type="EMBL" id="KAG0591071.1"/>
    </source>
</evidence>
<keyword evidence="7" id="KW-0442">Lipid degradation</keyword>
<dbReference type="GO" id="GO:0009507">
    <property type="term" value="C:chloroplast"/>
    <property type="evidence" value="ECO:0007669"/>
    <property type="project" value="UniProtKB-SubCell"/>
</dbReference>
<dbReference type="CDD" id="cd00519">
    <property type="entry name" value="Lipase_3"/>
    <property type="match status" value="1"/>
</dbReference>
<name>A0A8T0J8J5_CERPU</name>
<keyword evidence="3" id="KW-0150">Chloroplast</keyword>
<keyword evidence="4" id="KW-0934">Plastid</keyword>
<evidence type="ECO:0000313" key="12">
    <source>
        <dbReference type="Proteomes" id="UP000822688"/>
    </source>
</evidence>
<feature type="region of interest" description="Disordered" evidence="9">
    <location>
        <begin position="93"/>
        <end position="176"/>
    </location>
</feature>
<dbReference type="SUPFAM" id="SSF53474">
    <property type="entry name" value="alpha/beta-Hydrolases"/>
    <property type="match status" value="1"/>
</dbReference>
<dbReference type="InterPro" id="IPR029058">
    <property type="entry name" value="AB_hydrolase_fold"/>
</dbReference>
<evidence type="ECO:0000256" key="7">
    <source>
        <dbReference type="ARBA" id="ARBA00022963"/>
    </source>
</evidence>
<keyword evidence="12" id="KW-1185">Reference proteome</keyword>
<dbReference type="PANTHER" id="PTHR31403:SF7">
    <property type="entry name" value="PHOSPHOLIPASE A1-IGAMMA3, CHLOROPLASTIC"/>
    <property type="match status" value="1"/>
</dbReference>
<keyword evidence="6" id="KW-0809">Transit peptide</keyword>
<evidence type="ECO:0000256" key="2">
    <source>
        <dbReference type="ARBA" id="ARBA00010701"/>
    </source>
</evidence>